<dbReference type="Pfam" id="PF02481">
    <property type="entry name" value="DNA_processg_A"/>
    <property type="match status" value="1"/>
</dbReference>
<name>A0A0A7PL65_9SPHN</name>
<evidence type="ECO:0000313" key="4">
    <source>
        <dbReference type="Proteomes" id="UP000030907"/>
    </source>
</evidence>
<proteinExistence type="inferred from homology"/>
<reference evidence="3 4" key="1">
    <citation type="journal article" date="2015" name="Int. J. Syst. Evol. Microbiol.">
        <title>Description of Sphingopyxis fribergensis sp. nov. - a soil bacterium with the ability to degrade styrene and phenylacetic acid.</title>
        <authorList>
            <person name="Oelschlagel M."/>
            <person name="Ruckert C."/>
            <person name="Kalinowski J."/>
            <person name="Schmidt G."/>
            <person name="Schlomann M."/>
            <person name="Tischler D."/>
        </authorList>
    </citation>
    <scope>NUCLEOTIDE SEQUENCE [LARGE SCALE GENOMIC DNA]</scope>
    <source>
        <strain evidence="3 4">Kp5.2</strain>
    </source>
</reference>
<dbReference type="PANTHER" id="PTHR43022:SF1">
    <property type="entry name" value="PROTEIN SMF"/>
    <property type="match status" value="1"/>
</dbReference>
<evidence type="ECO:0000259" key="2">
    <source>
        <dbReference type="Pfam" id="PF02481"/>
    </source>
</evidence>
<sequence>MKQDLPPLVEINLDDRHYPERLKIVLGKNAPKRLFFRGNINLLDEHAISFCGARNVSEKGIEAATLCARTATKNHFVVTSGNARGVDRATHREALAEGGATILVIPEGMDHFRIAPELRDVWDWHRVLVISQFDSNAIWRAYHAMDRNKTIMALSCAMIVVEAGEKGGTRAAGEDALRLHIPLFAVDYGFDETVAPGNRELIKKGAKPLKRSKETGEPNLNRLLYDAEVFCADVRSRKFVNAQEVQPKFL</sequence>
<evidence type="ECO:0000256" key="1">
    <source>
        <dbReference type="ARBA" id="ARBA00006525"/>
    </source>
</evidence>
<dbReference type="STRING" id="1515612.SKP52_19125"/>
<dbReference type="Gene3D" id="3.40.50.450">
    <property type="match status" value="1"/>
</dbReference>
<dbReference type="EMBL" id="CP009122">
    <property type="protein sequence ID" value="AJA10694.1"/>
    <property type="molecule type" value="Genomic_DNA"/>
</dbReference>
<dbReference type="KEGG" id="sphk:SKP52_19125"/>
<dbReference type="AlphaFoldDB" id="A0A0A7PL65"/>
<dbReference type="RefSeq" id="WP_081997442.1">
    <property type="nucleotide sequence ID" value="NZ_CP009122.1"/>
</dbReference>
<dbReference type="HOGENOM" id="CLU_1110827_0_0_5"/>
<feature type="domain" description="Smf/DprA SLOG" evidence="2">
    <location>
        <begin position="13"/>
        <end position="214"/>
    </location>
</feature>
<dbReference type="GO" id="GO:0009294">
    <property type="term" value="P:DNA-mediated transformation"/>
    <property type="evidence" value="ECO:0007669"/>
    <property type="project" value="InterPro"/>
</dbReference>
<dbReference type="SUPFAM" id="SSF102405">
    <property type="entry name" value="MCP/YpsA-like"/>
    <property type="match status" value="1"/>
</dbReference>
<organism evidence="3 4">
    <name type="scientific">Sphingopyxis fribergensis</name>
    <dbReference type="NCBI Taxonomy" id="1515612"/>
    <lineage>
        <taxon>Bacteria</taxon>
        <taxon>Pseudomonadati</taxon>
        <taxon>Pseudomonadota</taxon>
        <taxon>Alphaproteobacteria</taxon>
        <taxon>Sphingomonadales</taxon>
        <taxon>Sphingomonadaceae</taxon>
        <taxon>Sphingopyxis</taxon>
    </lineage>
</organism>
<protein>
    <recommendedName>
        <fullName evidence="2">Smf/DprA SLOG domain-containing protein</fullName>
    </recommendedName>
</protein>
<gene>
    <name evidence="3" type="ORF">SKP52_19125</name>
</gene>
<dbReference type="InterPro" id="IPR003488">
    <property type="entry name" value="DprA"/>
</dbReference>
<dbReference type="Proteomes" id="UP000030907">
    <property type="component" value="Chromosome"/>
</dbReference>
<accession>A0A0A7PL65</accession>
<dbReference type="OrthoDB" id="9785707at2"/>
<dbReference type="PANTHER" id="PTHR43022">
    <property type="entry name" value="PROTEIN SMF"/>
    <property type="match status" value="1"/>
</dbReference>
<comment type="similarity">
    <text evidence="1">Belongs to the DprA/Smf family.</text>
</comment>
<keyword evidence="4" id="KW-1185">Reference proteome</keyword>
<dbReference type="InterPro" id="IPR057666">
    <property type="entry name" value="DrpA_SLOG"/>
</dbReference>
<evidence type="ECO:0000313" key="3">
    <source>
        <dbReference type="EMBL" id="AJA10694.1"/>
    </source>
</evidence>